<evidence type="ECO:0000313" key="2">
    <source>
        <dbReference type="EMBL" id="KAF8790195.1"/>
    </source>
</evidence>
<feature type="region of interest" description="Disordered" evidence="1">
    <location>
        <begin position="196"/>
        <end position="234"/>
    </location>
</feature>
<feature type="compositionally biased region" description="Low complexity" evidence="1">
    <location>
        <begin position="223"/>
        <end position="234"/>
    </location>
</feature>
<reference evidence="2" key="2">
    <citation type="submission" date="2020-06" db="EMBL/GenBank/DDBJ databases">
        <authorList>
            <person name="Sheffer M."/>
        </authorList>
    </citation>
    <scope>NUCLEOTIDE SEQUENCE</scope>
</reference>
<organism evidence="2 3">
    <name type="scientific">Argiope bruennichi</name>
    <name type="common">Wasp spider</name>
    <name type="synonym">Aranea bruennichi</name>
    <dbReference type="NCBI Taxonomy" id="94029"/>
    <lineage>
        <taxon>Eukaryota</taxon>
        <taxon>Metazoa</taxon>
        <taxon>Ecdysozoa</taxon>
        <taxon>Arthropoda</taxon>
        <taxon>Chelicerata</taxon>
        <taxon>Arachnida</taxon>
        <taxon>Araneae</taxon>
        <taxon>Araneomorphae</taxon>
        <taxon>Entelegynae</taxon>
        <taxon>Araneoidea</taxon>
        <taxon>Araneidae</taxon>
        <taxon>Argiope</taxon>
    </lineage>
</organism>
<feature type="compositionally biased region" description="Basic and acidic residues" evidence="1">
    <location>
        <begin position="207"/>
        <end position="218"/>
    </location>
</feature>
<gene>
    <name evidence="2" type="ORF">HNY73_005256</name>
</gene>
<accession>A0A8T0FII3</accession>
<dbReference type="AlphaFoldDB" id="A0A8T0FII3"/>
<protein>
    <submittedName>
        <fullName evidence="2">Uncharacterized protein</fullName>
    </submittedName>
</protein>
<feature type="compositionally biased region" description="Basic and acidic residues" evidence="1">
    <location>
        <begin position="57"/>
        <end position="68"/>
    </location>
</feature>
<feature type="region of interest" description="Disordered" evidence="1">
    <location>
        <begin position="46"/>
        <end position="74"/>
    </location>
</feature>
<dbReference type="EMBL" id="JABXBU010000011">
    <property type="protein sequence ID" value="KAF8790195.1"/>
    <property type="molecule type" value="Genomic_DNA"/>
</dbReference>
<evidence type="ECO:0000256" key="1">
    <source>
        <dbReference type="SAM" id="MobiDB-lite"/>
    </source>
</evidence>
<proteinExistence type="predicted"/>
<keyword evidence="3" id="KW-1185">Reference proteome</keyword>
<comment type="caution">
    <text evidence="2">The sequence shown here is derived from an EMBL/GenBank/DDBJ whole genome shotgun (WGS) entry which is preliminary data.</text>
</comment>
<name>A0A8T0FII3_ARGBR</name>
<sequence>MAKSSRTIERALLLEDNPAVTVIPDALANIFEEIDSQMRAREHHLQAVRGRGRHTVRLQDRNERRENPRAPLRRNQLGLQQQRGNQIRRVHYLNSEYLGLHEGYDAAQSLETNAPSIFMGPRGNIQPNPGLINSPQRIRYRRHSIFLDRSEFNFKIIFLSALLIEDNPAVPVIRDILSNIIEQIDSQMRAREQHLQAARGRGRHTVRLQDRNERRENPRAPLRRNQLGLQQQRGNQIRRVHYRNSEYLGLHEGYDAVQSLETNAPSISMGPRGNIQPNPGLINSPQRIRYRRHSIFLDRSEFK</sequence>
<reference evidence="2" key="1">
    <citation type="journal article" date="2020" name="bioRxiv">
        <title>Chromosome-level reference genome of the European wasp spider Argiope bruennichi: a resource for studies on range expansion and evolutionary adaptation.</title>
        <authorList>
            <person name="Sheffer M.M."/>
            <person name="Hoppe A."/>
            <person name="Krehenwinkel H."/>
            <person name="Uhl G."/>
            <person name="Kuss A.W."/>
            <person name="Jensen L."/>
            <person name="Jensen C."/>
            <person name="Gillespie R.G."/>
            <person name="Hoff K.J."/>
            <person name="Prost S."/>
        </authorList>
    </citation>
    <scope>NUCLEOTIDE SEQUENCE</scope>
</reference>
<dbReference type="Proteomes" id="UP000807504">
    <property type="component" value="Unassembled WGS sequence"/>
</dbReference>
<evidence type="ECO:0000313" key="3">
    <source>
        <dbReference type="Proteomes" id="UP000807504"/>
    </source>
</evidence>